<gene>
    <name evidence="1" type="ORF">GK047_23785</name>
</gene>
<comment type="caution">
    <text evidence="1">The sequence shown here is derived from an EMBL/GenBank/DDBJ whole genome shotgun (WGS) entry which is preliminary data.</text>
</comment>
<dbReference type="EMBL" id="JAAIKC010000012">
    <property type="protein sequence ID" value="NEW09017.1"/>
    <property type="molecule type" value="Genomic_DNA"/>
</dbReference>
<evidence type="ECO:0000313" key="1">
    <source>
        <dbReference type="EMBL" id="NEW09017.1"/>
    </source>
</evidence>
<reference evidence="1" key="1">
    <citation type="submission" date="2020-02" db="EMBL/GenBank/DDBJ databases">
        <authorList>
            <person name="Shen X.-R."/>
            <person name="Zhang Y.-X."/>
        </authorList>
    </citation>
    <scope>NUCLEOTIDE SEQUENCE</scope>
    <source>
        <strain evidence="1">SYP-B3998</strain>
    </source>
</reference>
<name>A0A6G4A5U6_9BACL</name>
<organism evidence="1">
    <name type="scientific">Paenibacillus sp. SYP-B3998</name>
    <dbReference type="NCBI Taxonomy" id="2678564"/>
    <lineage>
        <taxon>Bacteria</taxon>
        <taxon>Bacillati</taxon>
        <taxon>Bacillota</taxon>
        <taxon>Bacilli</taxon>
        <taxon>Bacillales</taxon>
        <taxon>Paenibacillaceae</taxon>
        <taxon>Paenibacillus</taxon>
    </lineage>
</organism>
<protein>
    <submittedName>
        <fullName evidence="1">Uncharacterized protein</fullName>
    </submittedName>
</protein>
<proteinExistence type="predicted"/>
<accession>A0A6G4A5U6</accession>
<dbReference type="AlphaFoldDB" id="A0A6G4A5U6"/>
<dbReference type="RefSeq" id="WP_163952468.1">
    <property type="nucleotide sequence ID" value="NZ_JAAIKC010000012.1"/>
</dbReference>
<sequence length="105" mass="12396">MKRIRPWKSIYRSINREISCNDDSLPAADIIFQVTERTIDKHGNKLLFPEIEVETYWTDFYENSEIPIDLYHDHDTSEQFHSELKTDMDVERFPSGKFAVNSLIG</sequence>